<accession>A0ABW1ZRB8</accession>
<dbReference type="Gene3D" id="2.30.130.30">
    <property type="entry name" value="Hypothetical protein"/>
    <property type="match status" value="1"/>
</dbReference>
<dbReference type="InterPro" id="IPR015947">
    <property type="entry name" value="PUA-like_sf"/>
</dbReference>
<evidence type="ECO:0008006" key="3">
    <source>
        <dbReference type="Google" id="ProtNLM"/>
    </source>
</evidence>
<dbReference type="RefSeq" id="WP_224611831.1">
    <property type="nucleotide sequence ID" value="NZ_JAIQXV010000020.1"/>
</dbReference>
<comment type="caution">
    <text evidence="1">The sequence shown here is derived from an EMBL/GenBank/DDBJ whole genome shotgun (WGS) entry which is preliminary data.</text>
</comment>
<name>A0ABW1ZRB8_9DEIO</name>
<sequence>MKPQAEWWAISVWEPWASALVDGLKPLENRHWHNAPALQAIARRLPGQRLVIHASKSNYDMRGFRFIRMKTGRSYPRHECALGALIGVVTVSDFVEWHHSDWYEDGAQALVVRDGVRFDHPITFTGRQGFMKLGPDTVPEVEAQLRAKGVAV</sequence>
<proteinExistence type="predicted"/>
<dbReference type="Proteomes" id="UP001596317">
    <property type="component" value="Unassembled WGS sequence"/>
</dbReference>
<gene>
    <name evidence="1" type="ORF">ACFP90_22855</name>
</gene>
<dbReference type="SUPFAM" id="SSF88697">
    <property type="entry name" value="PUA domain-like"/>
    <property type="match status" value="1"/>
</dbReference>
<keyword evidence="2" id="KW-1185">Reference proteome</keyword>
<dbReference type="EMBL" id="JBHSWB010000002">
    <property type="protein sequence ID" value="MFC6662886.1"/>
    <property type="molecule type" value="Genomic_DNA"/>
</dbReference>
<evidence type="ECO:0000313" key="2">
    <source>
        <dbReference type="Proteomes" id="UP001596317"/>
    </source>
</evidence>
<reference evidence="2" key="1">
    <citation type="journal article" date="2019" name="Int. J. Syst. Evol. Microbiol.">
        <title>The Global Catalogue of Microorganisms (GCM) 10K type strain sequencing project: providing services to taxonomists for standard genome sequencing and annotation.</title>
        <authorList>
            <consortium name="The Broad Institute Genomics Platform"/>
            <consortium name="The Broad Institute Genome Sequencing Center for Infectious Disease"/>
            <person name="Wu L."/>
            <person name="Ma J."/>
        </authorList>
    </citation>
    <scope>NUCLEOTIDE SEQUENCE [LARGE SCALE GENOMIC DNA]</scope>
    <source>
        <strain evidence="2">CCUG 63830</strain>
    </source>
</reference>
<evidence type="ECO:0000313" key="1">
    <source>
        <dbReference type="EMBL" id="MFC6662886.1"/>
    </source>
</evidence>
<protein>
    <recommendedName>
        <fullName evidence="3">ASCH domain-containing protein</fullName>
    </recommendedName>
</protein>
<organism evidence="1 2">
    <name type="scientific">Deinococcus multiflagellatus</name>
    <dbReference type="NCBI Taxonomy" id="1656887"/>
    <lineage>
        <taxon>Bacteria</taxon>
        <taxon>Thermotogati</taxon>
        <taxon>Deinococcota</taxon>
        <taxon>Deinococci</taxon>
        <taxon>Deinococcales</taxon>
        <taxon>Deinococcaceae</taxon>
        <taxon>Deinococcus</taxon>
    </lineage>
</organism>